<sequence length="458" mass="47654">MTLHELITRKRSALASLLNERATNVHELAQIAERGTAAPSDEARVAQLRQRQGQIDSEARGIERTIADLEAAAADDALATARAEVRVPASPSPSLASGAGAPAELGTRGAWINTDTGAPAALRSGETLTQRVAQFAPTRQDSAVMSAHENVGSFVRALATSGGGAAVVPTSWSATIIDQARSLSALGQAGATLIPMETKTVEIGRLLSDPTSGFRTEGSTITASDPTFDNVTLTAKTASALTVASLEWFDDSQEGQQLIEQAISQSIANTIDVAGLYGGITTGAGAINLATPPNPRGVLAALNANRPANVLGTAAANGTTQTAATFWSEIIDLLFTVQDGNETPTGLLWNSKVARQYAKATATDGQPLQVPDAVKAVPSFVTNQIPSYTKGTMTTATDVFAGNWSQLLIGQRLGGIKIQILTERYAENGQVGIVAHWRGDIQPARSSAFSVHRALLGA</sequence>
<protein>
    <submittedName>
        <fullName evidence="3">Phage major capsid protein</fullName>
    </submittedName>
</protein>
<reference evidence="4" key="1">
    <citation type="journal article" date="2019" name="Int. J. Syst. Evol. Microbiol.">
        <title>The Global Catalogue of Microorganisms (GCM) 10K type strain sequencing project: providing services to taxonomists for standard genome sequencing and annotation.</title>
        <authorList>
            <consortium name="The Broad Institute Genomics Platform"/>
            <consortium name="The Broad Institute Genome Sequencing Center for Infectious Disease"/>
            <person name="Wu L."/>
            <person name="Ma J."/>
        </authorList>
    </citation>
    <scope>NUCLEOTIDE SEQUENCE [LARGE SCALE GENOMIC DNA]</scope>
    <source>
        <strain evidence="4">DFY28</strain>
    </source>
</reference>
<dbReference type="Pfam" id="PF05065">
    <property type="entry name" value="Phage_capsid"/>
    <property type="match status" value="1"/>
</dbReference>
<proteinExistence type="predicted"/>
<dbReference type="RefSeq" id="WP_128221746.1">
    <property type="nucleotide sequence ID" value="NZ_CP034929.1"/>
</dbReference>
<dbReference type="Gene3D" id="3.30.2400.10">
    <property type="entry name" value="Major capsid protein gp5"/>
    <property type="match status" value="1"/>
</dbReference>
<evidence type="ECO:0000313" key="3">
    <source>
        <dbReference type="EMBL" id="MFC6154046.1"/>
    </source>
</evidence>
<dbReference type="Proteomes" id="UP001596098">
    <property type="component" value="Unassembled WGS sequence"/>
</dbReference>
<dbReference type="InterPro" id="IPR054612">
    <property type="entry name" value="Phage_capsid-like_C"/>
</dbReference>
<keyword evidence="4" id="KW-1185">Reference proteome</keyword>
<organism evidence="3 4">
    <name type="scientific">Nocardioides yefusunii</name>
    <dbReference type="NCBI Taxonomy" id="2500546"/>
    <lineage>
        <taxon>Bacteria</taxon>
        <taxon>Bacillati</taxon>
        <taxon>Actinomycetota</taxon>
        <taxon>Actinomycetes</taxon>
        <taxon>Propionibacteriales</taxon>
        <taxon>Nocardioidaceae</taxon>
        <taxon>Nocardioides</taxon>
    </lineage>
</organism>
<dbReference type="InterPro" id="IPR024455">
    <property type="entry name" value="Phage_capsid"/>
</dbReference>
<comment type="subcellular location">
    <subcellularLocation>
        <location evidence="1">Virion</location>
    </subcellularLocation>
</comment>
<gene>
    <name evidence="3" type="ORF">ACFPWU_10285</name>
</gene>
<dbReference type="NCBIfam" id="TIGR01554">
    <property type="entry name" value="major_cap_HK97"/>
    <property type="match status" value="1"/>
</dbReference>
<comment type="caution">
    <text evidence="3">The sequence shown here is derived from an EMBL/GenBank/DDBJ whole genome shotgun (WGS) entry which is preliminary data.</text>
</comment>
<evidence type="ECO:0000256" key="1">
    <source>
        <dbReference type="ARBA" id="ARBA00004328"/>
    </source>
</evidence>
<accession>A0ABW1QWV3</accession>
<evidence type="ECO:0000313" key="4">
    <source>
        <dbReference type="Proteomes" id="UP001596098"/>
    </source>
</evidence>
<dbReference type="EMBL" id="JBHSQI010000005">
    <property type="protein sequence ID" value="MFC6154046.1"/>
    <property type="molecule type" value="Genomic_DNA"/>
</dbReference>
<dbReference type="SUPFAM" id="SSF56563">
    <property type="entry name" value="Major capsid protein gp5"/>
    <property type="match status" value="1"/>
</dbReference>
<feature type="domain" description="Phage capsid-like C-terminal" evidence="2">
    <location>
        <begin position="164"/>
        <end position="451"/>
    </location>
</feature>
<evidence type="ECO:0000259" key="2">
    <source>
        <dbReference type="Pfam" id="PF05065"/>
    </source>
</evidence>
<name>A0ABW1QWV3_9ACTN</name>